<dbReference type="RefSeq" id="WP_127033742.1">
    <property type="nucleotide sequence ID" value="NZ_RZGR01000007.1"/>
</dbReference>
<gene>
    <name evidence="1" type="ORF">EKM59_03670</name>
</gene>
<dbReference type="AlphaFoldDB" id="A0A3S0WSG2"/>
<name>A0A3S0WSG2_9GAMM</name>
<proteinExistence type="predicted"/>
<evidence type="ECO:0000313" key="1">
    <source>
        <dbReference type="EMBL" id="RUQ89508.1"/>
    </source>
</evidence>
<protein>
    <submittedName>
        <fullName evidence="1">Uncharacterized protein</fullName>
    </submittedName>
</protein>
<keyword evidence="2" id="KW-1185">Reference proteome</keyword>
<comment type="caution">
    <text evidence="1">The sequence shown here is derived from an EMBL/GenBank/DDBJ whole genome shotgun (WGS) entry which is preliminary data.</text>
</comment>
<evidence type="ECO:0000313" key="2">
    <source>
        <dbReference type="Proteomes" id="UP000288012"/>
    </source>
</evidence>
<dbReference type="EMBL" id="RZGR01000007">
    <property type="protein sequence ID" value="RUQ89508.1"/>
    <property type="molecule type" value="Genomic_DNA"/>
</dbReference>
<accession>A0A3S0WSG2</accession>
<dbReference type="OrthoDB" id="5634552at2"/>
<dbReference type="Proteomes" id="UP000288012">
    <property type="component" value="Unassembled WGS sequence"/>
</dbReference>
<organism evidence="1 2">
    <name type="scientific">Legionella septentrionalis</name>
    <dbReference type="NCBI Taxonomy" id="2498109"/>
    <lineage>
        <taxon>Bacteria</taxon>
        <taxon>Pseudomonadati</taxon>
        <taxon>Pseudomonadota</taxon>
        <taxon>Gammaproteobacteria</taxon>
        <taxon>Legionellales</taxon>
        <taxon>Legionellaceae</taxon>
        <taxon>Legionella</taxon>
    </lineage>
</organism>
<reference evidence="1 2" key="1">
    <citation type="submission" date="2018-12" db="EMBL/GenBank/DDBJ databases">
        <title>Legionella sp,whole genome shotgun sequence.</title>
        <authorList>
            <person name="Wu H."/>
        </authorList>
    </citation>
    <scope>NUCLEOTIDE SEQUENCE [LARGE SCALE GENOMIC DNA]</scope>
    <source>
        <strain evidence="2">km714</strain>
    </source>
</reference>
<sequence length="521" mass="60108">MFIDDLLPAYLSYRKKIKKGNFLSSRHRQAISRMNQDIYVRDLVVRTPPARYGEAVNDTNPYLQPAVERLGVHISFLFNLANEEHRANYCEQDVKGNFHIKKEKENYITRLSLPEFSLYTPDQPLTEEEFQNLYLKIGNMADKLEPNVHVLLSSFAIRNKHGDLLNMCLYVEGGCPSIIHAFCKSTPSDIDVTYNKREPLFSQQRDNPDFHAHHITTKEGYTVTTGSVFEVTTKGGACFTQAIDICLDHELEHSKSFLEERINTEMMPNEILPKQIEYCVTANSIDLQYEYILASYVLHVDPLISMHHSYHAKLGKGVLAETVRYQLIPEDFNHMEIRKHKLGYLIVEPPFGSDCIVEVLAERPAARYISTVEECIDLHNKKVLNRQMDATNLFFSQEENLFKVIDETHALAHKMRKLEQELLKQCEPSFLQKQLKTVEYQQKQKAAQIIRNSFALIQESIAKNESGSLFLLRPWKNELLHKLNALSPCKFQSCKDALCNKIRSALEHDFAQELKTALVNK</sequence>